<evidence type="ECO:0000313" key="1">
    <source>
        <dbReference type="EMBL" id="SQJ09205.1"/>
    </source>
</evidence>
<name>A0AAX2JCB0_9FUSO</name>
<dbReference type="EMBL" id="LS483487">
    <property type="protein sequence ID" value="SQJ09205.1"/>
    <property type="molecule type" value="Genomic_DNA"/>
</dbReference>
<sequence length="90" mass="10830">MTERYEKDGYTYTKSNHRLVYTPELHYNHFKAWTVKDLIYLCGMWERRHKGMRSKDIALCLGRTVGTCASKVMLLKRNEEFEQYANKFND</sequence>
<dbReference type="Proteomes" id="UP000249008">
    <property type="component" value="Chromosome 1"/>
</dbReference>
<reference evidence="1 2" key="1">
    <citation type="submission" date="2018-06" db="EMBL/GenBank/DDBJ databases">
        <authorList>
            <consortium name="Pathogen Informatics"/>
            <person name="Doyle S."/>
        </authorList>
    </citation>
    <scope>NUCLEOTIDE SEQUENCE [LARGE SCALE GENOMIC DNA]</scope>
    <source>
        <strain evidence="1 2">NCTC12112</strain>
    </source>
</reference>
<proteinExistence type="predicted"/>
<organism evidence="1 2">
    <name type="scientific">Fusobacterium ulcerans</name>
    <dbReference type="NCBI Taxonomy" id="861"/>
    <lineage>
        <taxon>Bacteria</taxon>
        <taxon>Fusobacteriati</taxon>
        <taxon>Fusobacteriota</taxon>
        <taxon>Fusobacteriia</taxon>
        <taxon>Fusobacteriales</taxon>
        <taxon>Fusobacteriaceae</taxon>
        <taxon>Fusobacterium</taxon>
    </lineage>
</organism>
<dbReference type="RefSeq" id="WP_005981393.1">
    <property type="nucleotide sequence ID" value="NZ_CABKNW010000005.1"/>
</dbReference>
<dbReference type="KEGG" id="ful:C4N20_02005"/>
<evidence type="ECO:0000313" key="2">
    <source>
        <dbReference type="Proteomes" id="UP000249008"/>
    </source>
</evidence>
<dbReference type="AlphaFoldDB" id="A0AAX2JCB0"/>
<dbReference type="GeneID" id="78453564"/>
<gene>
    <name evidence="1" type="ORF">NCTC12112_02281</name>
</gene>
<protein>
    <submittedName>
        <fullName evidence="1">Uncharacterized protein</fullName>
    </submittedName>
</protein>
<accession>A0AAX2JCB0</accession>